<dbReference type="EMBL" id="JACHMB010000001">
    <property type="protein sequence ID" value="MBB5775801.1"/>
    <property type="molecule type" value="Genomic_DNA"/>
</dbReference>
<name>A0A7W9G270_9ACTN</name>
<accession>A0A7W9G270</accession>
<protein>
    <recommendedName>
        <fullName evidence="4">WD40 repeat domain-containing protein</fullName>
    </recommendedName>
</protein>
<sequence>MTGIEERLRDALAARAETVRDDGRPRHLPAPRERSSGARWWAPLAVAAAILIVVAATVVVTRTVTSPAPAVRPTPDTSVAPVEQMWPGAVHEIPTKGPGGAGFMPDVFVSDRVVVGRGYPENRPLEIWSYDLDKRTFATIARLRKKDVGNHPLVFGDGHLAWAAFSGRMKEVWTVPVTGGVPRRIASDRATVTRDNMTLGISRLAIADGLVVWSPDEGGVYRAPLKGGKATLIDGTKGYSLVEWPWAGSPRNDSMVGDLSRRPVEHLKNLLTGERRDVVPPAGRTSWTDCGVTWCFNGEEAWRRDGAGLRKLPGYTHGELSMDRFVRLLQAVPGGQKWVTLYDLATGRAGLLYQIQTGLKRTPILALRDGIAWFQKGRSTQVVINLAAIGR</sequence>
<gene>
    <name evidence="2" type="ORF">HD596_002557</name>
</gene>
<proteinExistence type="predicted"/>
<dbReference type="SUPFAM" id="SSF69304">
    <property type="entry name" value="Tricorn protease N-terminal domain"/>
    <property type="match status" value="1"/>
</dbReference>
<keyword evidence="1" id="KW-0472">Membrane</keyword>
<dbReference type="Proteomes" id="UP000579153">
    <property type="component" value="Unassembled WGS sequence"/>
</dbReference>
<dbReference type="AlphaFoldDB" id="A0A7W9G270"/>
<evidence type="ECO:0000313" key="3">
    <source>
        <dbReference type="Proteomes" id="UP000579153"/>
    </source>
</evidence>
<feature type="transmembrane region" description="Helical" evidence="1">
    <location>
        <begin position="40"/>
        <end position="60"/>
    </location>
</feature>
<keyword evidence="3" id="KW-1185">Reference proteome</keyword>
<organism evidence="2 3">
    <name type="scientific">Nonomuraea jabiensis</name>
    <dbReference type="NCBI Taxonomy" id="882448"/>
    <lineage>
        <taxon>Bacteria</taxon>
        <taxon>Bacillati</taxon>
        <taxon>Actinomycetota</taxon>
        <taxon>Actinomycetes</taxon>
        <taxon>Streptosporangiales</taxon>
        <taxon>Streptosporangiaceae</taxon>
        <taxon>Nonomuraea</taxon>
    </lineage>
</organism>
<keyword evidence="1" id="KW-0812">Transmembrane</keyword>
<reference evidence="2 3" key="1">
    <citation type="submission" date="2020-08" db="EMBL/GenBank/DDBJ databases">
        <title>Sequencing the genomes of 1000 actinobacteria strains.</title>
        <authorList>
            <person name="Klenk H.-P."/>
        </authorList>
    </citation>
    <scope>NUCLEOTIDE SEQUENCE [LARGE SCALE GENOMIC DNA]</scope>
    <source>
        <strain evidence="2 3">DSM 45507</strain>
    </source>
</reference>
<evidence type="ECO:0000256" key="1">
    <source>
        <dbReference type="SAM" id="Phobius"/>
    </source>
</evidence>
<evidence type="ECO:0000313" key="2">
    <source>
        <dbReference type="EMBL" id="MBB5775801.1"/>
    </source>
</evidence>
<evidence type="ECO:0008006" key="4">
    <source>
        <dbReference type="Google" id="ProtNLM"/>
    </source>
</evidence>
<comment type="caution">
    <text evidence="2">The sequence shown here is derived from an EMBL/GenBank/DDBJ whole genome shotgun (WGS) entry which is preliminary data.</text>
</comment>
<keyword evidence="1" id="KW-1133">Transmembrane helix</keyword>
<dbReference type="RefSeq" id="WP_185069432.1">
    <property type="nucleotide sequence ID" value="NZ_JACHMB010000001.1"/>
</dbReference>